<feature type="compositionally biased region" description="Basic and acidic residues" evidence="1">
    <location>
        <begin position="63"/>
        <end position="80"/>
    </location>
</feature>
<evidence type="ECO:0000313" key="2">
    <source>
        <dbReference type="EMBL" id="KIW85251.1"/>
    </source>
</evidence>
<dbReference type="OrthoDB" id="5317787at2759"/>
<dbReference type="RefSeq" id="XP_013289059.1">
    <property type="nucleotide sequence ID" value="XM_013433605.1"/>
</dbReference>
<evidence type="ECO:0000256" key="1">
    <source>
        <dbReference type="SAM" id="MobiDB-lite"/>
    </source>
</evidence>
<proteinExistence type="predicted"/>
<feature type="compositionally biased region" description="Low complexity" evidence="1">
    <location>
        <begin position="9"/>
        <end position="40"/>
    </location>
</feature>
<evidence type="ECO:0000313" key="3">
    <source>
        <dbReference type="Proteomes" id="UP000053029"/>
    </source>
</evidence>
<dbReference type="EMBL" id="KN846969">
    <property type="protein sequence ID" value="KIW85251.1"/>
    <property type="molecule type" value="Genomic_DNA"/>
</dbReference>
<reference evidence="2 3" key="1">
    <citation type="submission" date="2015-01" db="EMBL/GenBank/DDBJ databases">
        <title>The Genome Sequence of Fonsecaea pedrosoi CBS 271.37.</title>
        <authorList>
            <consortium name="The Broad Institute Genomics Platform"/>
            <person name="Cuomo C."/>
            <person name="de Hoog S."/>
            <person name="Gorbushina A."/>
            <person name="Stielow B."/>
            <person name="Teixiera M."/>
            <person name="Abouelleil A."/>
            <person name="Chapman S.B."/>
            <person name="Priest M."/>
            <person name="Young S.K."/>
            <person name="Wortman J."/>
            <person name="Nusbaum C."/>
            <person name="Birren B."/>
        </authorList>
    </citation>
    <scope>NUCLEOTIDE SEQUENCE [LARGE SCALE GENOMIC DNA]</scope>
    <source>
        <strain evidence="2 3">CBS 271.37</strain>
    </source>
</reference>
<sequence>MARRIQARTWSKGSATSMSSTSTRSDLSSHSSLSSYTQYTTQTSCSDTKPIVKHYHNYEEREIVDGHMSPSHEYEQDPRASTETYTSTIVSDDDDNDSSRPPSLCPLMRHICYKPDAIPTTPVEFGELFPSTRRILIQHDDTTPDGNLNLRIDTELAISRGHKLKLTLFHLRMYDLAERQFSLRRYQRQSGREVCNSKRKYLKPVAQKSSSPSSSTRRRSFTSTLAKINLRTLKSKPRPKPVQEIRDEESDDDFNSFAAQVDVKATVPTDTIRLEFSNYAQVDLERSKTGDSKYEFEYWGERYSWKRNIYRDESELVFSFELIKSSSGVCIAHITPDKLSQRQSRQEAALGGWIPPCSLRLTEKDISNDLGDVIMATGLMSLVDDCIRRHWDEPHRS</sequence>
<accession>A0A0D2E573</accession>
<dbReference type="GeneID" id="25300131"/>
<protein>
    <submittedName>
        <fullName evidence="2">Uncharacterized protein</fullName>
    </submittedName>
</protein>
<dbReference type="Proteomes" id="UP000053029">
    <property type="component" value="Unassembled WGS sequence"/>
</dbReference>
<feature type="region of interest" description="Disordered" evidence="1">
    <location>
        <begin position="1"/>
        <end position="40"/>
    </location>
</feature>
<dbReference type="VEuPathDB" id="FungiDB:Z517_00641"/>
<name>A0A0D2E573_9EURO</name>
<gene>
    <name evidence="2" type="ORF">Z517_00641</name>
</gene>
<dbReference type="HOGENOM" id="CLU_033074_1_1_1"/>
<keyword evidence="3" id="KW-1185">Reference proteome</keyword>
<feature type="region of interest" description="Disordered" evidence="1">
    <location>
        <begin position="63"/>
        <end position="83"/>
    </location>
</feature>
<organism evidence="2 3">
    <name type="scientific">Fonsecaea pedrosoi CBS 271.37</name>
    <dbReference type="NCBI Taxonomy" id="1442368"/>
    <lineage>
        <taxon>Eukaryota</taxon>
        <taxon>Fungi</taxon>
        <taxon>Dikarya</taxon>
        <taxon>Ascomycota</taxon>
        <taxon>Pezizomycotina</taxon>
        <taxon>Eurotiomycetes</taxon>
        <taxon>Chaetothyriomycetidae</taxon>
        <taxon>Chaetothyriales</taxon>
        <taxon>Herpotrichiellaceae</taxon>
        <taxon>Fonsecaea</taxon>
    </lineage>
</organism>
<dbReference type="STRING" id="1442368.A0A0D2E573"/>
<dbReference type="AlphaFoldDB" id="A0A0D2E573"/>
<feature type="region of interest" description="Disordered" evidence="1">
    <location>
        <begin position="197"/>
        <end position="221"/>
    </location>
</feature>